<evidence type="ECO:0000313" key="1">
    <source>
        <dbReference type="EMBL" id="KAI3690622.1"/>
    </source>
</evidence>
<accession>A0ACB8YY07</accession>
<dbReference type="Proteomes" id="UP001055811">
    <property type="component" value="Linkage Group LG09"/>
</dbReference>
<keyword evidence="2" id="KW-1185">Reference proteome</keyword>
<organism evidence="1 2">
    <name type="scientific">Cichorium intybus</name>
    <name type="common">Chicory</name>
    <dbReference type="NCBI Taxonomy" id="13427"/>
    <lineage>
        <taxon>Eukaryota</taxon>
        <taxon>Viridiplantae</taxon>
        <taxon>Streptophyta</taxon>
        <taxon>Embryophyta</taxon>
        <taxon>Tracheophyta</taxon>
        <taxon>Spermatophyta</taxon>
        <taxon>Magnoliopsida</taxon>
        <taxon>eudicotyledons</taxon>
        <taxon>Gunneridae</taxon>
        <taxon>Pentapetalae</taxon>
        <taxon>asterids</taxon>
        <taxon>campanulids</taxon>
        <taxon>Asterales</taxon>
        <taxon>Asteraceae</taxon>
        <taxon>Cichorioideae</taxon>
        <taxon>Cichorieae</taxon>
        <taxon>Cichoriinae</taxon>
        <taxon>Cichorium</taxon>
    </lineage>
</organism>
<reference evidence="1 2" key="2">
    <citation type="journal article" date="2022" name="Mol. Ecol. Resour.">
        <title>The genomes of chicory, endive, great burdock and yacon provide insights into Asteraceae paleo-polyploidization history and plant inulin production.</title>
        <authorList>
            <person name="Fan W."/>
            <person name="Wang S."/>
            <person name="Wang H."/>
            <person name="Wang A."/>
            <person name="Jiang F."/>
            <person name="Liu H."/>
            <person name="Zhao H."/>
            <person name="Xu D."/>
            <person name="Zhang Y."/>
        </authorList>
    </citation>
    <scope>NUCLEOTIDE SEQUENCE [LARGE SCALE GENOMIC DNA]</scope>
    <source>
        <strain evidence="2">cv. Punajuju</strain>
        <tissue evidence="1">Leaves</tissue>
    </source>
</reference>
<proteinExistence type="predicted"/>
<comment type="caution">
    <text evidence="1">The sequence shown here is derived from an EMBL/GenBank/DDBJ whole genome shotgun (WGS) entry which is preliminary data.</text>
</comment>
<dbReference type="EMBL" id="CM042017">
    <property type="protein sequence ID" value="KAI3690622.1"/>
    <property type="molecule type" value="Genomic_DNA"/>
</dbReference>
<protein>
    <submittedName>
        <fullName evidence="1">Uncharacterized protein</fullName>
    </submittedName>
</protein>
<gene>
    <name evidence="1" type="ORF">L2E82_48763</name>
</gene>
<name>A0ACB8YY07_CICIN</name>
<sequence length="353" mass="39357">MELSLLISIVLAIVVFFLFKIVTRPASKKKLLPQPWGLPIIGHMHHLIGTLPHRGLMNLAKKYGSLMHLQLGEISTIVVSCPKLAKQVFTTYDLTFSDRAENFTAEVVAYHRTDIVFSPYGEYWRQLRKLCTLELLSAKRVKSFQSLREEECWNFVQDIRSSGSGTPINVSHCIYSRTGIVVSRAAFGKGLKDTTEFTGITKKMFTELGGFDVIDIFPSKKYIHLLSSKRARVAKLRNAYENVVSKIFAENLSNRSNTSEESLLDVLLRLKDGTEFPLTVDNVKAVILDVFAAGVDTSGATVEWALSEYGLATGKNLVRYPKTEIHEKEDPKTGPVYGRSVPVPTSVPGSRTA</sequence>
<reference evidence="2" key="1">
    <citation type="journal article" date="2022" name="Mol. Ecol. Resour.">
        <title>The genomes of chicory, endive, great burdock and yacon provide insights into Asteraceae palaeo-polyploidization history and plant inulin production.</title>
        <authorList>
            <person name="Fan W."/>
            <person name="Wang S."/>
            <person name="Wang H."/>
            <person name="Wang A."/>
            <person name="Jiang F."/>
            <person name="Liu H."/>
            <person name="Zhao H."/>
            <person name="Xu D."/>
            <person name="Zhang Y."/>
        </authorList>
    </citation>
    <scope>NUCLEOTIDE SEQUENCE [LARGE SCALE GENOMIC DNA]</scope>
    <source>
        <strain evidence="2">cv. Punajuju</strain>
    </source>
</reference>
<evidence type="ECO:0000313" key="2">
    <source>
        <dbReference type="Proteomes" id="UP001055811"/>
    </source>
</evidence>